<dbReference type="AlphaFoldDB" id="A0A518BGE3"/>
<evidence type="ECO:0000256" key="1">
    <source>
        <dbReference type="SAM" id="MobiDB-lite"/>
    </source>
</evidence>
<name>A0A518BGE3_9BACT</name>
<keyword evidence="4" id="KW-1185">Reference proteome</keyword>
<dbReference type="RefSeq" id="WP_145063215.1">
    <property type="nucleotide sequence ID" value="NZ_CP036287.1"/>
</dbReference>
<evidence type="ECO:0000313" key="3">
    <source>
        <dbReference type="EMBL" id="QDU66031.1"/>
    </source>
</evidence>
<dbReference type="KEGG" id="pbap:Pla133_10970"/>
<keyword evidence="2" id="KW-0472">Membrane</keyword>
<keyword evidence="2" id="KW-1133">Transmembrane helix</keyword>
<dbReference type="Proteomes" id="UP000316921">
    <property type="component" value="Chromosome"/>
</dbReference>
<sequence>METRHDPAQTGSGSDGREASGGGAVAEQPRFGLGRRQVLIAAGFVGMVLFSDFLLGLTPLRLMVPPQVEQNQIQLLAHALREEPEDVLILGSSRVLAGIEPNLITQILSFKPDRPVEVVRLPVQGMRSWTLSKIVRELVQPRPPRDLLVIGLEARFFYVLPDETARPLDFQMLASTSDLFQIDLGALTTAQLQELSLAPLRGVRAPWTLPQFLMSDAGRYIEHLHETRGLPLRNFKELSRREFGLARAVRDEIQERGATIEEAELRRFDVETFISLLDVLEDLPCKVVFVRMPVLQAFDREQWRQLEDYEREIVEPLRARGFEYHDLNRFGQLRAPGLFANPSHLNDEGRREASRILAMTVIGQAVLGPPPPGARIPVPEPAPGEGAPPPVAAPTAPRDPATILRDRIRRVRELPELDEAERTALLEMLQAAAREAGIDLDDD</sequence>
<feature type="compositionally biased region" description="Low complexity" evidence="1">
    <location>
        <begin position="393"/>
        <end position="402"/>
    </location>
</feature>
<proteinExistence type="predicted"/>
<protein>
    <submittedName>
        <fullName evidence="3">Uncharacterized protein</fullName>
    </submittedName>
</protein>
<gene>
    <name evidence="3" type="ORF">Pla133_10970</name>
</gene>
<accession>A0A518BGE3</accession>
<evidence type="ECO:0000313" key="4">
    <source>
        <dbReference type="Proteomes" id="UP000316921"/>
    </source>
</evidence>
<feature type="region of interest" description="Disordered" evidence="1">
    <location>
        <begin position="368"/>
        <end position="403"/>
    </location>
</feature>
<dbReference type="EMBL" id="CP036287">
    <property type="protein sequence ID" value="QDU66031.1"/>
    <property type="molecule type" value="Genomic_DNA"/>
</dbReference>
<evidence type="ECO:0000256" key="2">
    <source>
        <dbReference type="SAM" id="Phobius"/>
    </source>
</evidence>
<reference evidence="3 4" key="1">
    <citation type="submission" date="2019-02" db="EMBL/GenBank/DDBJ databases">
        <title>Deep-cultivation of Planctomycetes and their phenomic and genomic characterization uncovers novel biology.</title>
        <authorList>
            <person name="Wiegand S."/>
            <person name="Jogler M."/>
            <person name="Boedeker C."/>
            <person name="Pinto D."/>
            <person name="Vollmers J."/>
            <person name="Rivas-Marin E."/>
            <person name="Kohn T."/>
            <person name="Peeters S.H."/>
            <person name="Heuer A."/>
            <person name="Rast P."/>
            <person name="Oberbeckmann S."/>
            <person name="Bunk B."/>
            <person name="Jeske O."/>
            <person name="Meyerdierks A."/>
            <person name="Storesund J.E."/>
            <person name="Kallscheuer N."/>
            <person name="Luecker S."/>
            <person name="Lage O.M."/>
            <person name="Pohl T."/>
            <person name="Merkel B.J."/>
            <person name="Hornburger P."/>
            <person name="Mueller R.-W."/>
            <person name="Bruemmer F."/>
            <person name="Labrenz M."/>
            <person name="Spormann A.M."/>
            <person name="Op den Camp H."/>
            <person name="Overmann J."/>
            <person name="Amann R."/>
            <person name="Jetten M.S.M."/>
            <person name="Mascher T."/>
            <person name="Medema M.H."/>
            <person name="Devos D.P."/>
            <person name="Kaster A.-K."/>
            <person name="Ovreas L."/>
            <person name="Rohde M."/>
            <person name="Galperin M.Y."/>
            <person name="Jogler C."/>
        </authorList>
    </citation>
    <scope>NUCLEOTIDE SEQUENCE [LARGE SCALE GENOMIC DNA]</scope>
    <source>
        <strain evidence="3 4">Pla133</strain>
    </source>
</reference>
<organism evidence="3 4">
    <name type="scientific">Engelhardtia mirabilis</name>
    <dbReference type="NCBI Taxonomy" id="2528011"/>
    <lineage>
        <taxon>Bacteria</taxon>
        <taxon>Pseudomonadati</taxon>
        <taxon>Planctomycetota</taxon>
        <taxon>Planctomycetia</taxon>
        <taxon>Planctomycetia incertae sedis</taxon>
        <taxon>Engelhardtia</taxon>
    </lineage>
</organism>
<feature type="compositionally biased region" description="Pro residues" evidence="1">
    <location>
        <begin position="368"/>
        <end position="392"/>
    </location>
</feature>
<feature type="transmembrane region" description="Helical" evidence="2">
    <location>
        <begin position="38"/>
        <end position="57"/>
    </location>
</feature>
<keyword evidence="2" id="KW-0812">Transmembrane</keyword>
<feature type="region of interest" description="Disordered" evidence="1">
    <location>
        <begin position="1"/>
        <end position="26"/>
    </location>
</feature>